<dbReference type="STRING" id="33960.TY91_15215"/>
<dbReference type="PATRIC" id="fig|1423733.4.peg.2011"/>
<dbReference type="EMBL" id="AYYR01000039">
    <property type="protein sequence ID" value="KRM76083.1"/>
    <property type="molecule type" value="Genomic_DNA"/>
</dbReference>
<dbReference type="Proteomes" id="UP000051845">
    <property type="component" value="Unassembled WGS sequence"/>
</dbReference>
<comment type="caution">
    <text evidence="2">The sequence shown here is derived from an EMBL/GenBank/DDBJ whole genome shotgun (WGS) entry which is preliminary data.</text>
</comment>
<accession>A0A0R2BKT5</accession>
<dbReference type="Pfam" id="PF16069">
    <property type="entry name" value="DUF4811"/>
    <property type="match status" value="1"/>
</dbReference>
<dbReference type="AlphaFoldDB" id="A0A0R2BKT5"/>
<reference evidence="2 3" key="1">
    <citation type="journal article" date="2015" name="Genome Announc.">
        <title>Expanding the biotechnology potential of lactobacilli through comparative genomics of 213 strains and associated genera.</title>
        <authorList>
            <person name="Sun Z."/>
            <person name="Harris H.M."/>
            <person name="McCann A."/>
            <person name="Guo C."/>
            <person name="Argimon S."/>
            <person name="Zhang W."/>
            <person name="Yang X."/>
            <person name="Jeffery I.B."/>
            <person name="Cooney J.C."/>
            <person name="Kagawa T.F."/>
            <person name="Liu W."/>
            <person name="Song Y."/>
            <person name="Salvetti E."/>
            <person name="Wrobel A."/>
            <person name="Rasinkangas P."/>
            <person name="Parkhill J."/>
            <person name="Rea M.C."/>
            <person name="O'Sullivan O."/>
            <person name="Ritari J."/>
            <person name="Douillard F.P."/>
            <person name="Paul Ross R."/>
            <person name="Yang R."/>
            <person name="Briner A.E."/>
            <person name="Felis G.E."/>
            <person name="de Vos W.M."/>
            <person name="Barrangou R."/>
            <person name="Klaenhammer T.R."/>
            <person name="Caufield P.W."/>
            <person name="Cui Y."/>
            <person name="Zhang H."/>
            <person name="O'Toole P.W."/>
        </authorList>
    </citation>
    <scope>NUCLEOTIDE SEQUENCE [LARGE SCALE GENOMIC DNA]</scope>
    <source>
        <strain evidence="2 3">DSM 20515</strain>
    </source>
</reference>
<dbReference type="InterPro" id="IPR032083">
    <property type="entry name" value="DUF4811"/>
</dbReference>
<sequence>MIIFLLFAGAILFACSMIFMQHNAWRPLWIIVGLVVTVGSVLLMCLNYNQQLGMEREQTTITNPLSTSVKGKHVLLYKPVGTKSERIYLYSTNPLQTKLDKTTPSTTTVALNRHAAKASMHITTVHWVYKNEEMRLLFAGGVSDHTYVGEHVTFELPASWQVVSTTTTAK</sequence>
<evidence type="ECO:0008006" key="4">
    <source>
        <dbReference type="Google" id="ProtNLM"/>
    </source>
</evidence>
<gene>
    <name evidence="2" type="ORF">FC82_GL001911</name>
</gene>
<proteinExistence type="predicted"/>
<keyword evidence="1" id="KW-0812">Transmembrane</keyword>
<evidence type="ECO:0000313" key="2">
    <source>
        <dbReference type="EMBL" id="KRM76083.1"/>
    </source>
</evidence>
<name>A0A0R2BKT5_SECCO</name>
<dbReference type="RefSeq" id="WP_054759329.1">
    <property type="nucleotide sequence ID" value="NZ_BBEQ01000005.1"/>
</dbReference>
<keyword evidence="1" id="KW-0472">Membrane</keyword>
<protein>
    <recommendedName>
        <fullName evidence="4">DUF4811 domain-containing protein</fullName>
    </recommendedName>
</protein>
<keyword evidence="1" id="KW-1133">Transmembrane helix</keyword>
<evidence type="ECO:0000313" key="3">
    <source>
        <dbReference type="Proteomes" id="UP000051845"/>
    </source>
</evidence>
<organism evidence="2 3">
    <name type="scientific">Secundilactobacillus collinoides DSM 20515 = JCM 1123</name>
    <dbReference type="NCBI Taxonomy" id="1423733"/>
    <lineage>
        <taxon>Bacteria</taxon>
        <taxon>Bacillati</taxon>
        <taxon>Bacillota</taxon>
        <taxon>Bacilli</taxon>
        <taxon>Lactobacillales</taxon>
        <taxon>Lactobacillaceae</taxon>
        <taxon>Secundilactobacillus</taxon>
    </lineage>
</organism>
<evidence type="ECO:0000256" key="1">
    <source>
        <dbReference type="SAM" id="Phobius"/>
    </source>
</evidence>
<feature type="transmembrane region" description="Helical" evidence="1">
    <location>
        <begin position="30"/>
        <end position="48"/>
    </location>
</feature>